<evidence type="ECO:0000313" key="2">
    <source>
        <dbReference type="EMBL" id="HGS22050.1"/>
    </source>
</evidence>
<dbReference type="InterPro" id="IPR004360">
    <property type="entry name" value="Glyas_Fos-R_dOase_dom"/>
</dbReference>
<organism evidence="2">
    <name type="scientific">Anaerolinea thermolimosa</name>
    <dbReference type="NCBI Taxonomy" id="229919"/>
    <lineage>
        <taxon>Bacteria</taxon>
        <taxon>Bacillati</taxon>
        <taxon>Chloroflexota</taxon>
        <taxon>Anaerolineae</taxon>
        <taxon>Anaerolineales</taxon>
        <taxon>Anaerolineaceae</taxon>
        <taxon>Anaerolinea</taxon>
    </lineage>
</organism>
<reference evidence="2" key="1">
    <citation type="journal article" date="2020" name="mSystems">
        <title>Genome- and Community-Level Interaction Insights into Carbon Utilization and Element Cycling Functions of Hydrothermarchaeota in Hydrothermal Sediment.</title>
        <authorList>
            <person name="Zhou Z."/>
            <person name="Liu Y."/>
            <person name="Xu W."/>
            <person name="Pan J."/>
            <person name="Luo Z.H."/>
            <person name="Li M."/>
        </authorList>
    </citation>
    <scope>NUCLEOTIDE SEQUENCE [LARGE SCALE GENOMIC DNA]</scope>
    <source>
        <strain evidence="2">SpSt-573</strain>
    </source>
</reference>
<name>A0A7C4PT14_9CHLR</name>
<dbReference type="Gene3D" id="3.10.180.10">
    <property type="entry name" value="2,3-Dihydroxybiphenyl 1,2-Dioxygenase, domain 1"/>
    <property type="match status" value="2"/>
</dbReference>
<accession>A0A7C4PT14</accession>
<evidence type="ECO:0000259" key="1">
    <source>
        <dbReference type="PROSITE" id="PS51819"/>
    </source>
</evidence>
<comment type="caution">
    <text evidence="2">The sequence shown here is derived from an EMBL/GenBank/DDBJ whole genome shotgun (WGS) entry which is preliminary data.</text>
</comment>
<feature type="domain" description="VOC" evidence="1">
    <location>
        <begin position="22"/>
        <end position="136"/>
    </location>
</feature>
<dbReference type="PANTHER" id="PTHR43279:SF1">
    <property type="entry name" value="CATECHOL-2,3-DIOXYGENASE"/>
    <property type="match status" value="1"/>
</dbReference>
<dbReference type="InterPro" id="IPR037523">
    <property type="entry name" value="VOC_core"/>
</dbReference>
<dbReference type="PROSITE" id="PS51819">
    <property type="entry name" value="VOC"/>
    <property type="match status" value="2"/>
</dbReference>
<feature type="domain" description="VOC" evidence="1">
    <location>
        <begin position="190"/>
        <end position="312"/>
    </location>
</feature>
<sequence>MNAPLTPRPVAIAPHRIHPETRPGAVHLKVASLERQVQFYRQALRLRLHWRDEVSAGLGAGGADLVRLSEIPHGRRYRGVSGLYHFAILFPNRRELARAIARLMELRWPNAPTDHIMTKTTYLDDPEGNTIELYCESPEDGFFGVEGEDFVARRADGSLSDGREPLDLRALFSHLREDDRLDLPVPSEARMGHFHLYVASLQETLHFYHGLLGFDHMGLMRSFRMGMVSAGGYHHHIGFNTWQGEGAPPPPSDALGLKYFSFLLPNADEMARLAAHLQEAGVPLRRDQEGLAVHDPSRNELIFTLGETREVE</sequence>
<dbReference type="EMBL" id="DSYK01000455">
    <property type="protein sequence ID" value="HGS22050.1"/>
    <property type="molecule type" value="Genomic_DNA"/>
</dbReference>
<dbReference type="InterPro" id="IPR029068">
    <property type="entry name" value="Glyas_Bleomycin-R_OHBP_Dase"/>
</dbReference>
<proteinExistence type="predicted"/>
<dbReference type="SUPFAM" id="SSF54593">
    <property type="entry name" value="Glyoxalase/Bleomycin resistance protein/Dihydroxybiphenyl dioxygenase"/>
    <property type="match status" value="2"/>
</dbReference>
<gene>
    <name evidence="2" type="ORF">ENT37_09290</name>
</gene>
<dbReference type="AlphaFoldDB" id="A0A7C4PT14"/>
<dbReference type="Pfam" id="PF00903">
    <property type="entry name" value="Glyoxalase"/>
    <property type="match status" value="2"/>
</dbReference>
<dbReference type="CDD" id="cd16359">
    <property type="entry name" value="VOC_BsCatE_like_C"/>
    <property type="match status" value="1"/>
</dbReference>
<dbReference type="PANTHER" id="PTHR43279">
    <property type="entry name" value="CATECHOL-2,3-DIOXYGENASE"/>
    <property type="match status" value="1"/>
</dbReference>
<protein>
    <submittedName>
        <fullName evidence="2">Glyoxalase</fullName>
    </submittedName>
</protein>